<dbReference type="PANTHER" id="PTHR43031:SF1">
    <property type="entry name" value="PYRIDINE NUCLEOTIDE-DISULPHIDE OXIDOREDUCTASE"/>
    <property type="match status" value="1"/>
</dbReference>
<sequence length="160" mass="16848">MTDTLAASAVSRLSAAEREAAVAHFAAKLRYETDASDVAAAMAAGERLVLVDTRNLASWNQGHAAGAVHLPRLEVAERAPREIPLDTPVVVYCWSPGCNGADKAALEFAKLGYEVRLMIGGFEYWAREGYDVESDAGPVLRGVDALVGPVADGVADDCGC</sequence>
<reference evidence="3" key="1">
    <citation type="journal article" date="2019" name="Int. J. Syst. Evol. Microbiol.">
        <title>The Global Catalogue of Microorganisms (GCM) 10K type strain sequencing project: providing services to taxonomists for standard genome sequencing and annotation.</title>
        <authorList>
            <consortium name="The Broad Institute Genomics Platform"/>
            <consortium name="The Broad Institute Genome Sequencing Center for Infectious Disease"/>
            <person name="Wu L."/>
            <person name="Ma J."/>
        </authorList>
    </citation>
    <scope>NUCLEOTIDE SEQUENCE [LARGE SCALE GENOMIC DNA]</scope>
    <source>
        <strain evidence="3">NBRC 108755</strain>
    </source>
</reference>
<dbReference type="PANTHER" id="PTHR43031">
    <property type="entry name" value="FAD-DEPENDENT OXIDOREDUCTASE"/>
    <property type="match status" value="1"/>
</dbReference>
<evidence type="ECO:0000259" key="1">
    <source>
        <dbReference type="PROSITE" id="PS50206"/>
    </source>
</evidence>
<organism evidence="2 3">
    <name type="scientific">Homoserinibacter gongjuensis</name>
    <dbReference type="NCBI Taxonomy" id="1162968"/>
    <lineage>
        <taxon>Bacteria</taxon>
        <taxon>Bacillati</taxon>
        <taxon>Actinomycetota</taxon>
        <taxon>Actinomycetes</taxon>
        <taxon>Micrococcales</taxon>
        <taxon>Microbacteriaceae</taxon>
        <taxon>Homoserinibacter</taxon>
    </lineage>
</organism>
<dbReference type="SMART" id="SM00450">
    <property type="entry name" value="RHOD"/>
    <property type="match status" value="1"/>
</dbReference>
<dbReference type="Pfam" id="PF00581">
    <property type="entry name" value="Rhodanese"/>
    <property type="match status" value="1"/>
</dbReference>
<dbReference type="EMBL" id="BSVA01000001">
    <property type="protein sequence ID" value="GMA90732.1"/>
    <property type="molecule type" value="Genomic_DNA"/>
</dbReference>
<gene>
    <name evidence="2" type="ORF">GCM10025869_12610</name>
</gene>
<dbReference type="PROSITE" id="PS50206">
    <property type="entry name" value="RHODANESE_3"/>
    <property type="match status" value="1"/>
</dbReference>
<dbReference type="InterPro" id="IPR050229">
    <property type="entry name" value="GlpE_sulfurtransferase"/>
</dbReference>
<dbReference type="InterPro" id="IPR036873">
    <property type="entry name" value="Rhodanese-like_dom_sf"/>
</dbReference>
<comment type="caution">
    <text evidence="2">The sequence shown here is derived from an EMBL/GenBank/DDBJ whole genome shotgun (WGS) entry which is preliminary data.</text>
</comment>
<proteinExistence type="predicted"/>
<dbReference type="SUPFAM" id="SSF52821">
    <property type="entry name" value="Rhodanese/Cell cycle control phosphatase"/>
    <property type="match status" value="1"/>
</dbReference>
<protein>
    <submittedName>
        <fullName evidence="2">Sulfurtransferase</fullName>
    </submittedName>
</protein>
<accession>A0ABQ6JR19</accession>
<dbReference type="RefSeq" id="WP_284298638.1">
    <property type="nucleotide sequence ID" value="NZ_BSVA01000001.1"/>
</dbReference>
<dbReference type="Gene3D" id="3.40.250.10">
    <property type="entry name" value="Rhodanese-like domain"/>
    <property type="match status" value="1"/>
</dbReference>
<evidence type="ECO:0000313" key="3">
    <source>
        <dbReference type="Proteomes" id="UP001157069"/>
    </source>
</evidence>
<name>A0ABQ6JR19_9MICO</name>
<feature type="domain" description="Rhodanese" evidence="1">
    <location>
        <begin position="44"/>
        <end position="134"/>
    </location>
</feature>
<evidence type="ECO:0000313" key="2">
    <source>
        <dbReference type="EMBL" id="GMA90732.1"/>
    </source>
</evidence>
<dbReference type="InterPro" id="IPR001763">
    <property type="entry name" value="Rhodanese-like_dom"/>
</dbReference>
<keyword evidence="3" id="KW-1185">Reference proteome</keyword>
<dbReference type="Proteomes" id="UP001157069">
    <property type="component" value="Unassembled WGS sequence"/>
</dbReference>